<keyword evidence="2" id="KW-0238">DNA-binding</keyword>
<evidence type="ECO:0000313" key="6">
    <source>
        <dbReference type="EMBL" id="QQZ49215.1"/>
    </source>
</evidence>
<evidence type="ECO:0000256" key="3">
    <source>
        <dbReference type="ARBA" id="ARBA00023163"/>
    </source>
</evidence>
<dbReference type="SUPFAM" id="SSF47413">
    <property type="entry name" value="lambda repressor-like DNA-binding domains"/>
    <property type="match status" value="1"/>
</dbReference>
<name>A0A941D1D0_9CAUL</name>
<dbReference type="PANTHER" id="PTHR36511">
    <property type="entry name" value="MERR FAMILY BACTERIAL REGULATORY PROTEIN"/>
    <property type="match status" value="1"/>
</dbReference>
<sequence length="98" mass="10682">MSDIENVDRILSGLAEVADIEAGRTAPARVFVPVDVDVKAIRGTLGLSQSAFAMMFGFSLGAVQDWEQRRRKPDPAARMLLRVIEREPAAVMRALADA</sequence>
<feature type="domain" description="HTH cro/C1-type" evidence="4">
    <location>
        <begin position="38"/>
        <end position="91"/>
    </location>
</feature>
<dbReference type="RefSeq" id="WP_215341115.1">
    <property type="nucleotide sequence ID" value="NZ_JAGSGD010000001.1"/>
</dbReference>
<dbReference type="EMBL" id="CP068570">
    <property type="protein sequence ID" value="QQZ49215.1"/>
    <property type="molecule type" value="Genomic_DNA"/>
</dbReference>
<proteinExistence type="predicted"/>
<keyword evidence="3" id="KW-0804">Transcription</keyword>
<reference evidence="6" key="1">
    <citation type="submission" date="2021-01" db="EMBL/GenBank/DDBJ databases">
        <title>Genome sequence of Phenylobacterium sp. 20VBR1 isolated from a valley glaceir, Ny-Alesund, Svalbard.</title>
        <authorList>
            <person name="Thomas F.A."/>
            <person name="Krishnan K.P."/>
            <person name="Sinha R.K."/>
        </authorList>
    </citation>
    <scope>NUCLEOTIDE SEQUENCE</scope>
    <source>
        <strain evidence="6">20VBR1</strain>
    </source>
</reference>
<dbReference type="AlphaFoldDB" id="A0A941D1D0"/>
<dbReference type="EMBL" id="JAGSGD010000001">
    <property type="protein sequence ID" value="MBR7620376.1"/>
    <property type="molecule type" value="Genomic_DNA"/>
</dbReference>
<evidence type="ECO:0000313" key="7">
    <source>
        <dbReference type="Proteomes" id="UP000622580"/>
    </source>
</evidence>
<keyword evidence="1" id="KW-0805">Transcription regulation</keyword>
<dbReference type="CDD" id="cd00093">
    <property type="entry name" value="HTH_XRE"/>
    <property type="match status" value="1"/>
</dbReference>
<dbReference type="GO" id="GO:0003677">
    <property type="term" value="F:DNA binding"/>
    <property type="evidence" value="ECO:0007669"/>
    <property type="project" value="UniProtKB-KW"/>
</dbReference>
<dbReference type="InterPro" id="IPR001387">
    <property type="entry name" value="Cro/C1-type_HTH"/>
</dbReference>
<keyword evidence="7" id="KW-1185">Reference proteome</keyword>
<dbReference type="InterPro" id="IPR010982">
    <property type="entry name" value="Lambda_DNA-bd_dom_sf"/>
</dbReference>
<evidence type="ECO:0000256" key="1">
    <source>
        <dbReference type="ARBA" id="ARBA00023015"/>
    </source>
</evidence>
<dbReference type="PROSITE" id="PS50943">
    <property type="entry name" value="HTH_CROC1"/>
    <property type="match status" value="1"/>
</dbReference>
<dbReference type="Proteomes" id="UP000622580">
    <property type="component" value="Unassembled WGS sequence"/>
</dbReference>
<gene>
    <name evidence="5" type="ORF">JKL49_13355</name>
    <name evidence="6" type="ORF">JKL49_19095</name>
</gene>
<reference evidence="5" key="2">
    <citation type="submission" date="2021-04" db="EMBL/GenBank/DDBJ databases">
        <title>Draft genome assembly of strain Phenylobacterium sp. 20VBR1 using MiniION and Illumina platforms.</title>
        <authorList>
            <person name="Thomas F.A."/>
            <person name="Krishnan K.P."/>
            <person name="Sinha R.K."/>
        </authorList>
    </citation>
    <scope>NUCLEOTIDE SEQUENCE</scope>
    <source>
        <strain evidence="5">20VBR1</strain>
    </source>
</reference>
<dbReference type="Gene3D" id="1.10.260.40">
    <property type="entry name" value="lambda repressor-like DNA-binding domains"/>
    <property type="match status" value="1"/>
</dbReference>
<dbReference type="InterPro" id="IPR052359">
    <property type="entry name" value="HTH-type_reg/antitoxin"/>
</dbReference>
<dbReference type="PANTHER" id="PTHR36511:SF4">
    <property type="entry name" value="ANTITOXIN MQSA"/>
    <property type="match status" value="1"/>
</dbReference>
<accession>A0A941D1D0</accession>
<evidence type="ECO:0000256" key="2">
    <source>
        <dbReference type="ARBA" id="ARBA00023125"/>
    </source>
</evidence>
<evidence type="ECO:0000313" key="5">
    <source>
        <dbReference type="EMBL" id="MBR7620376.1"/>
    </source>
</evidence>
<evidence type="ECO:0000259" key="4">
    <source>
        <dbReference type="PROSITE" id="PS50943"/>
    </source>
</evidence>
<organism evidence="5 7">
    <name type="scientific">Phenylobacterium glaciei</name>
    <dbReference type="NCBI Taxonomy" id="2803784"/>
    <lineage>
        <taxon>Bacteria</taxon>
        <taxon>Pseudomonadati</taxon>
        <taxon>Pseudomonadota</taxon>
        <taxon>Alphaproteobacteria</taxon>
        <taxon>Caulobacterales</taxon>
        <taxon>Caulobacteraceae</taxon>
        <taxon>Phenylobacterium</taxon>
    </lineage>
</organism>
<protein>
    <submittedName>
        <fullName evidence="5">Transcriptional regulator</fullName>
    </submittedName>
</protein>